<evidence type="ECO:0000259" key="6">
    <source>
        <dbReference type="PROSITE" id="PS50222"/>
    </source>
</evidence>
<dbReference type="InterPro" id="IPR043203">
    <property type="entry name" value="VGCC_Ca_Na"/>
</dbReference>
<keyword evidence="8" id="KW-1185">Reference proteome</keyword>
<comment type="caution">
    <text evidence="7">The sequence shown here is derived from an EMBL/GenBank/DDBJ whole genome shotgun (WGS) entry which is preliminary data.</text>
</comment>
<sequence length="568" mass="63382">MDGTESADVATADADDALTSALLRRELRWLLDSVDQRLLDHQRIIERLLRSPRVVEEMPKLYESLQVCPGLGLVGTEGASDTFDEEGVENETEDVKVSVVNPRLSAFSAATTESAVQHRRSVKSEDSYRLAQQKTGYLEVPPTNVHKSSSLLRSSSAQAAWAFLTALVASNRFQGLFACVIVADALVLGVQIEWQSGRPFDALPEALMYSHVIFAALFVAEIFLRFIVGPKAFFARHALAWNSFDTMVVIISILELFASGISQENTTGAARMLRVLKLARSVRGLKIIRMLRFIRPLRILLFSIAITLKSLVWSVALLLLIIYLFSILFADAYLNQLETLKSPDLMAEHFGTLLRSMHTLFRAISGGLEWRHATNALDASVGPLWSYIFTCYIAFCCFAVLNVMTGVFCHSAITGAEQDPELMVQSMVNEQERIKAAFAELFRQMDKDRQGTLDIHQFENSFHVESVRSCFEALGIKAADAWTIFRSLDKDGDLCVAGDEFINGCINVRGPAREVDLLRQSAKTRKQLESLAEYSEDLLAILQEVAIALQVTYQQPRRSQKSDARILV</sequence>
<evidence type="ECO:0000313" key="7">
    <source>
        <dbReference type="EMBL" id="CAJ1400423.1"/>
    </source>
</evidence>
<dbReference type="PANTHER" id="PTHR10037">
    <property type="entry name" value="VOLTAGE-GATED CATION CHANNEL CALCIUM AND SODIUM"/>
    <property type="match status" value="1"/>
</dbReference>
<dbReference type="InterPro" id="IPR011992">
    <property type="entry name" value="EF-hand-dom_pair"/>
</dbReference>
<evidence type="ECO:0000256" key="3">
    <source>
        <dbReference type="ARBA" id="ARBA00022989"/>
    </source>
</evidence>
<protein>
    <recommendedName>
        <fullName evidence="6">EF-hand domain-containing protein</fullName>
    </recommendedName>
</protein>
<dbReference type="Gene3D" id="1.10.238.10">
    <property type="entry name" value="EF-hand"/>
    <property type="match status" value="1"/>
</dbReference>
<feature type="transmembrane region" description="Helical" evidence="5">
    <location>
        <begin position="175"/>
        <end position="194"/>
    </location>
</feature>
<reference evidence="7" key="1">
    <citation type="submission" date="2023-08" db="EMBL/GenBank/DDBJ databases">
        <authorList>
            <person name="Chen Y."/>
            <person name="Shah S."/>
            <person name="Dougan E. K."/>
            <person name="Thang M."/>
            <person name="Chan C."/>
        </authorList>
    </citation>
    <scope>NUCLEOTIDE SEQUENCE</scope>
</reference>
<feature type="domain" description="EF-hand" evidence="6">
    <location>
        <begin position="433"/>
        <end position="468"/>
    </location>
</feature>
<dbReference type="GO" id="GO:0005248">
    <property type="term" value="F:voltage-gated sodium channel activity"/>
    <property type="evidence" value="ECO:0007669"/>
    <property type="project" value="TreeGrafter"/>
</dbReference>
<feature type="transmembrane region" description="Helical" evidence="5">
    <location>
        <begin position="384"/>
        <end position="404"/>
    </location>
</feature>
<dbReference type="Gene3D" id="1.20.120.350">
    <property type="entry name" value="Voltage-gated potassium channels. Chain C"/>
    <property type="match status" value="1"/>
</dbReference>
<dbReference type="Proteomes" id="UP001178507">
    <property type="component" value="Unassembled WGS sequence"/>
</dbReference>
<dbReference type="GO" id="GO:0001518">
    <property type="term" value="C:voltage-gated sodium channel complex"/>
    <property type="evidence" value="ECO:0007669"/>
    <property type="project" value="TreeGrafter"/>
</dbReference>
<feature type="domain" description="EF-hand" evidence="6">
    <location>
        <begin position="476"/>
        <end position="511"/>
    </location>
</feature>
<dbReference type="InterPro" id="IPR002048">
    <property type="entry name" value="EF_hand_dom"/>
</dbReference>
<proteinExistence type="predicted"/>
<accession>A0AA36J8I8</accession>
<dbReference type="Pfam" id="PF00520">
    <property type="entry name" value="Ion_trans"/>
    <property type="match status" value="1"/>
</dbReference>
<keyword evidence="4 5" id="KW-0472">Membrane</keyword>
<evidence type="ECO:0000256" key="5">
    <source>
        <dbReference type="SAM" id="Phobius"/>
    </source>
</evidence>
<keyword evidence="3 5" id="KW-1133">Transmembrane helix</keyword>
<dbReference type="Gene3D" id="1.10.287.70">
    <property type="match status" value="1"/>
</dbReference>
<dbReference type="PROSITE" id="PS50222">
    <property type="entry name" value="EF_HAND_2"/>
    <property type="match status" value="2"/>
</dbReference>
<evidence type="ECO:0000313" key="8">
    <source>
        <dbReference type="Proteomes" id="UP001178507"/>
    </source>
</evidence>
<dbReference type="SUPFAM" id="SSF47473">
    <property type="entry name" value="EF-hand"/>
    <property type="match status" value="1"/>
</dbReference>
<dbReference type="SUPFAM" id="SSF81324">
    <property type="entry name" value="Voltage-gated potassium channels"/>
    <property type="match status" value="1"/>
</dbReference>
<feature type="transmembrane region" description="Helical" evidence="5">
    <location>
        <begin position="206"/>
        <end position="227"/>
    </location>
</feature>
<dbReference type="InterPro" id="IPR027359">
    <property type="entry name" value="Volt_channel_dom_sf"/>
</dbReference>
<feature type="transmembrane region" description="Helical" evidence="5">
    <location>
        <begin position="299"/>
        <end position="325"/>
    </location>
</feature>
<evidence type="ECO:0000256" key="1">
    <source>
        <dbReference type="ARBA" id="ARBA00004141"/>
    </source>
</evidence>
<organism evidence="7 8">
    <name type="scientific">Effrenium voratum</name>
    <dbReference type="NCBI Taxonomy" id="2562239"/>
    <lineage>
        <taxon>Eukaryota</taxon>
        <taxon>Sar</taxon>
        <taxon>Alveolata</taxon>
        <taxon>Dinophyceae</taxon>
        <taxon>Suessiales</taxon>
        <taxon>Symbiodiniaceae</taxon>
        <taxon>Effrenium</taxon>
    </lineage>
</organism>
<evidence type="ECO:0000256" key="4">
    <source>
        <dbReference type="ARBA" id="ARBA00023136"/>
    </source>
</evidence>
<dbReference type="GO" id="GO:0005509">
    <property type="term" value="F:calcium ion binding"/>
    <property type="evidence" value="ECO:0007669"/>
    <property type="project" value="InterPro"/>
</dbReference>
<name>A0AA36J8I8_9DINO</name>
<dbReference type="EMBL" id="CAUJNA010003371">
    <property type="protein sequence ID" value="CAJ1400423.1"/>
    <property type="molecule type" value="Genomic_DNA"/>
</dbReference>
<comment type="subcellular location">
    <subcellularLocation>
        <location evidence="1">Membrane</location>
        <topology evidence="1">Multi-pass membrane protein</topology>
    </subcellularLocation>
</comment>
<dbReference type="PANTHER" id="PTHR10037:SF62">
    <property type="entry name" value="SODIUM CHANNEL PROTEIN 60E"/>
    <property type="match status" value="1"/>
</dbReference>
<gene>
    <name evidence="7" type="ORF">EVOR1521_LOCUS23759</name>
</gene>
<dbReference type="AlphaFoldDB" id="A0AA36J8I8"/>
<dbReference type="InterPro" id="IPR005821">
    <property type="entry name" value="Ion_trans_dom"/>
</dbReference>
<keyword evidence="2 5" id="KW-0812">Transmembrane</keyword>
<evidence type="ECO:0000256" key="2">
    <source>
        <dbReference type="ARBA" id="ARBA00022692"/>
    </source>
</evidence>